<evidence type="ECO:0000256" key="1">
    <source>
        <dbReference type="ARBA" id="ARBA00001941"/>
    </source>
</evidence>
<keyword evidence="10" id="KW-0862">Zinc</keyword>
<keyword evidence="9 16" id="KW-0378">Hydrolase</keyword>
<keyword evidence="12" id="KW-0457">Lysine biosynthesis</keyword>
<dbReference type="InterPro" id="IPR011650">
    <property type="entry name" value="Peptidase_M20_dimer"/>
</dbReference>
<evidence type="ECO:0000256" key="5">
    <source>
        <dbReference type="ARBA" id="ARBA00011921"/>
    </source>
</evidence>
<dbReference type="Pfam" id="PF07687">
    <property type="entry name" value="M20_dimer"/>
    <property type="match status" value="1"/>
</dbReference>
<evidence type="ECO:0000256" key="10">
    <source>
        <dbReference type="ARBA" id="ARBA00022833"/>
    </source>
</evidence>
<evidence type="ECO:0000256" key="2">
    <source>
        <dbReference type="ARBA" id="ARBA00001947"/>
    </source>
</evidence>
<dbReference type="Pfam" id="PF01546">
    <property type="entry name" value="Peptidase_M20"/>
    <property type="match status" value="1"/>
</dbReference>
<evidence type="ECO:0000256" key="12">
    <source>
        <dbReference type="ARBA" id="ARBA00023154"/>
    </source>
</evidence>
<dbReference type="NCBIfam" id="TIGR01910">
    <property type="entry name" value="DapE-ArgE"/>
    <property type="match status" value="1"/>
</dbReference>
<dbReference type="InterPro" id="IPR036264">
    <property type="entry name" value="Bact_exopeptidase_dim_dom"/>
</dbReference>
<dbReference type="InterPro" id="IPR001261">
    <property type="entry name" value="ArgE/DapE_CS"/>
</dbReference>
<evidence type="ECO:0000256" key="14">
    <source>
        <dbReference type="ARBA" id="ARBA00051301"/>
    </source>
</evidence>
<dbReference type="NCBIfam" id="NF006365">
    <property type="entry name" value="PRK08588.1"/>
    <property type="match status" value="1"/>
</dbReference>
<dbReference type="GO" id="GO:0046872">
    <property type="term" value="F:metal ion binding"/>
    <property type="evidence" value="ECO:0007669"/>
    <property type="project" value="UniProtKB-KW"/>
</dbReference>
<reference evidence="16 17" key="1">
    <citation type="submission" date="2014-06" db="EMBL/GenBank/DDBJ databases">
        <title>Functional and comparative genomic analyses of the Drosophila gut microbiota identify candidate symbiosis factors.</title>
        <authorList>
            <person name="Newell P.D."/>
            <person name="Chaston J.M."/>
            <person name="Douglas A.E."/>
        </authorList>
    </citation>
    <scope>NUCLEOTIDE SEQUENCE [LARGE SCALE GENOMIC DNA]</scope>
    <source>
        <strain evidence="16 17">DmCS_002</strain>
    </source>
</reference>
<evidence type="ECO:0000256" key="11">
    <source>
        <dbReference type="ARBA" id="ARBA00022915"/>
    </source>
</evidence>
<dbReference type="SUPFAM" id="SSF53187">
    <property type="entry name" value="Zn-dependent exopeptidases"/>
    <property type="match status" value="1"/>
</dbReference>
<evidence type="ECO:0000256" key="7">
    <source>
        <dbReference type="ARBA" id="ARBA00022605"/>
    </source>
</evidence>
<dbReference type="SUPFAM" id="SSF55031">
    <property type="entry name" value="Bacterial exopeptidase dimerisation domain"/>
    <property type="match status" value="1"/>
</dbReference>
<dbReference type="GO" id="GO:0009014">
    <property type="term" value="F:succinyl-diaminopimelate desuccinylase activity"/>
    <property type="evidence" value="ECO:0007669"/>
    <property type="project" value="UniProtKB-EC"/>
</dbReference>
<dbReference type="UniPathway" id="UPA00034">
    <property type="reaction ID" value="UER00021"/>
</dbReference>
<dbReference type="EMBL" id="JOJZ01000009">
    <property type="protein sequence ID" value="KID42303.1"/>
    <property type="molecule type" value="Genomic_DNA"/>
</dbReference>
<evidence type="ECO:0000313" key="16">
    <source>
        <dbReference type="EMBL" id="KID42303.1"/>
    </source>
</evidence>
<dbReference type="GO" id="GO:0009089">
    <property type="term" value="P:lysine biosynthetic process via diaminopimelate"/>
    <property type="evidence" value="ECO:0007669"/>
    <property type="project" value="UniProtKB-UniPathway"/>
</dbReference>
<comment type="caution">
    <text evidence="16">The sequence shown here is derived from an EMBL/GenBank/DDBJ whole genome shotgun (WGS) entry which is preliminary data.</text>
</comment>
<dbReference type="InterPro" id="IPR002933">
    <property type="entry name" value="Peptidase_M20"/>
</dbReference>
<dbReference type="PATRIC" id="fig|1614.7.peg.222"/>
<evidence type="ECO:0000256" key="9">
    <source>
        <dbReference type="ARBA" id="ARBA00022801"/>
    </source>
</evidence>
<comment type="similarity">
    <text evidence="4">Belongs to the peptidase M20A family.</text>
</comment>
<comment type="cofactor">
    <cofactor evidence="1">
        <name>Co(2+)</name>
        <dbReference type="ChEBI" id="CHEBI:48828"/>
    </cofactor>
</comment>
<dbReference type="CDD" id="cd08659">
    <property type="entry name" value="M20_ArgE_DapE-like"/>
    <property type="match status" value="1"/>
</dbReference>
<dbReference type="InterPro" id="IPR010182">
    <property type="entry name" value="ArgE/DapE"/>
</dbReference>
<dbReference type="AlphaFoldDB" id="A0A0C1Q388"/>
<comment type="catalytic activity">
    <reaction evidence="14">
        <text>N-succinyl-(2S,6S)-2,6-diaminopimelate + H2O = (2S,6S)-2,6-diaminopimelate + succinate</text>
        <dbReference type="Rhea" id="RHEA:22608"/>
        <dbReference type="ChEBI" id="CHEBI:15377"/>
        <dbReference type="ChEBI" id="CHEBI:30031"/>
        <dbReference type="ChEBI" id="CHEBI:57609"/>
        <dbReference type="ChEBI" id="CHEBI:58087"/>
        <dbReference type="EC" id="3.5.1.18"/>
    </reaction>
</comment>
<dbReference type="GeneID" id="74912927"/>
<evidence type="ECO:0000256" key="13">
    <source>
        <dbReference type="ARBA" id="ARBA00023285"/>
    </source>
</evidence>
<sequence length="382" mass="41641">MEKAEKIKILQDLIQIKSVNGNEIEISEYLSKLLKKHGIDSKIFPFGDGRANLIAELGTGESDQVLALEGHQDTVAVAHPENWEHDPFKGEIVGDKIYGRGAADMKSGLASEVIALCELADKGQVPNGTIRLIATSGEEFGAPGAYKIEPKYIDDVDAMIVGEPSDGDVTYAHSGSLNYQITSTGKPAHSSTPDLGLNAITGLVKYIQAEPGLFDDLPVDPVLGKVQHSITVINGGEQVNIIPGSASLLGNVRPTPSFNNDNVIELIQTAVDKINDETPYHLEFKLIHNFYPIETDKNNSFVQDAYQVTKKDYHNHDSDLIVNNGATDASVYVQENDQMAVILLGPDKNNTSHQINEYTTLSSYLDTIDAYQDIANDFFAKK</sequence>
<gene>
    <name evidence="16" type="ORF">LfDm3_0232</name>
</gene>
<protein>
    <recommendedName>
        <fullName evidence="6">Probable succinyl-diaminopimelate desuccinylase</fullName>
        <ecNumber evidence="5">3.5.1.18</ecNumber>
    </recommendedName>
</protein>
<accession>A0A0C1Q388</accession>
<evidence type="ECO:0000313" key="17">
    <source>
        <dbReference type="Proteomes" id="UP000031397"/>
    </source>
</evidence>
<dbReference type="PANTHER" id="PTHR43808">
    <property type="entry name" value="ACETYLORNITHINE DEACETYLASE"/>
    <property type="match status" value="1"/>
</dbReference>
<comment type="pathway">
    <text evidence="3">Amino-acid biosynthesis; L-lysine biosynthesis via DAP pathway; LL-2,6-diaminopimelate from (S)-tetrahydrodipicolinate (succinylase route): step 3/3.</text>
</comment>
<name>A0A0C1Q388_9LACO</name>
<dbReference type="PROSITE" id="PS00758">
    <property type="entry name" value="ARGE_DAPE_CPG2_1"/>
    <property type="match status" value="1"/>
</dbReference>
<evidence type="ECO:0000256" key="3">
    <source>
        <dbReference type="ARBA" id="ARBA00005130"/>
    </source>
</evidence>
<evidence type="ECO:0000256" key="8">
    <source>
        <dbReference type="ARBA" id="ARBA00022723"/>
    </source>
</evidence>
<feature type="domain" description="Peptidase M20 dimerisation" evidence="15">
    <location>
        <begin position="171"/>
        <end position="277"/>
    </location>
</feature>
<dbReference type="PROSITE" id="PS00759">
    <property type="entry name" value="ARGE_DAPE_CPG2_2"/>
    <property type="match status" value="1"/>
</dbReference>
<keyword evidence="11" id="KW-0220">Diaminopimelate biosynthesis</keyword>
<organism evidence="16 17">
    <name type="scientific">Fructilactobacillus fructivorans</name>
    <dbReference type="NCBI Taxonomy" id="1614"/>
    <lineage>
        <taxon>Bacteria</taxon>
        <taxon>Bacillati</taxon>
        <taxon>Bacillota</taxon>
        <taxon>Bacilli</taxon>
        <taxon>Lactobacillales</taxon>
        <taxon>Lactobacillaceae</taxon>
        <taxon>Fructilactobacillus</taxon>
    </lineage>
</organism>
<dbReference type="RefSeq" id="WP_039143290.1">
    <property type="nucleotide sequence ID" value="NZ_JOJZ01000009.1"/>
</dbReference>
<evidence type="ECO:0000256" key="4">
    <source>
        <dbReference type="ARBA" id="ARBA00006247"/>
    </source>
</evidence>
<keyword evidence="8" id="KW-0479">Metal-binding</keyword>
<dbReference type="Proteomes" id="UP000031397">
    <property type="component" value="Unassembled WGS sequence"/>
</dbReference>
<evidence type="ECO:0000259" key="15">
    <source>
        <dbReference type="Pfam" id="PF07687"/>
    </source>
</evidence>
<dbReference type="Gene3D" id="3.30.70.360">
    <property type="match status" value="1"/>
</dbReference>
<dbReference type="PANTHER" id="PTHR43808:SF8">
    <property type="entry name" value="PEPTIDASE M20 DIMERISATION DOMAIN-CONTAINING PROTEIN"/>
    <property type="match status" value="1"/>
</dbReference>
<dbReference type="Gene3D" id="3.40.630.10">
    <property type="entry name" value="Zn peptidases"/>
    <property type="match status" value="2"/>
</dbReference>
<keyword evidence="13" id="KW-0170">Cobalt</keyword>
<keyword evidence="7" id="KW-0028">Amino-acid biosynthesis</keyword>
<dbReference type="OrthoDB" id="9792335at2"/>
<evidence type="ECO:0000256" key="6">
    <source>
        <dbReference type="ARBA" id="ARBA00016853"/>
    </source>
</evidence>
<keyword evidence="17" id="KW-1185">Reference proteome</keyword>
<dbReference type="InterPro" id="IPR050072">
    <property type="entry name" value="Peptidase_M20A"/>
</dbReference>
<dbReference type="GO" id="GO:0019877">
    <property type="term" value="P:diaminopimelate biosynthetic process"/>
    <property type="evidence" value="ECO:0007669"/>
    <property type="project" value="UniProtKB-KW"/>
</dbReference>
<comment type="cofactor">
    <cofactor evidence="2">
        <name>Zn(2+)</name>
        <dbReference type="ChEBI" id="CHEBI:29105"/>
    </cofactor>
</comment>
<proteinExistence type="inferred from homology"/>
<dbReference type="EC" id="3.5.1.18" evidence="5"/>